<dbReference type="EMBL" id="JBDFQZ010000009">
    <property type="protein sequence ID" value="KAK9688732.1"/>
    <property type="molecule type" value="Genomic_DNA"/>
</dbReference>
<evidence type="ECO:0000259" key="1">
    <source>
        <dbReference type="SMART" id="SM01037"/>
    </source>
</evidence>
<organism evidence="2 3">
    <name type="scientific">Saponaria officinalis</name>
    <name type="common">Common soapwort</name>
    <name type="synonym">Lychnis saponaria</name>
    <dbReference type="NCBI Taxonomy" id="3572"/>
    <lineage>
        <taxon>Eukaryota</taxon>
        <taxon>Viridiplantae</taxon>
        <taxon>Streptophyta</taxon>
        <taxon>Embryophyta</taxon>
        <taxon>Tracheophyta</taxon>
        <taxon>Spermatophyta</taxon>
        <taxon>Magnoliopsida</taxon>
        <taxon>eudicotyledons</taxon>
        <taxon>Gunneridae</taxon>
        <taxon>Pentapetalae</taxon>
        <taxon>Caryophyllales</taxon>
        <taxon>Caryophyllaceae</taxon>
        <taxon>Caryophylleae</taxon>
        <taxon>Saponaria</taxon>
    </lineage>
</organism>
<dbReference type="InterPro" id="IPR051761">
    <property type="entry name" value="MLP-like_ligand-binding"/>
</dbReference>
<dbReference type="GO" id="GO:0006952">
    <property type="term" value="P:defense response"/>
    <property type="evidence" value="ECO:0007669"/>
    <property type="project" value="InterPro"/>
</dbReference>
<dbReference type="AlphaFoldDB" id="A0AAW1IH71"/>
<dbReference type="InterPro" id="IPR000916">
    <property type="entry name" value="Bet_v_I/MLP"/>
</dbReference>
<dbReference type="CDD" id="cd07816">
    <property type="entry name" value="Bet_v1-like"/>
    <property type="match status" value="1"/>
</dbReference>
<proteinExistence type="predicted"/>
<comment type="caution">
    <text evidence="2">The sequence shown here is derived from an EMBL/GenBank/DDBJ whole genome shotgun (WGS) entry which is preliminary data.</text>
</comment>
<dbReference type="Proteomes" id="UP001443914">
    <property type="component" value="Unassembled WGS sequence"/>
</dbReference>
<gene>
    <name evidence="2" type="ORF">RND81_09G007200</name>
</gene>
<sequence length="153" mass="17161">MGLNGKLEVEVDIKSCGNAFYEFFMRNPHHISNISPHNIHVVAAHEGDFGLPGSVIYWNYSLDGKKCHAKEVVEAVDEANKRARFKVVEGDPLKDYKSLTTTVHVIPNNIGGVSVVKWMIEFEKTTDDGPYPTNMIDLCISVTKNIENHHLKP</sequence>
<protein>
    <recommendedName>
        <fullName evidence="1">Bet v I/Major latex protein domain-containing protein</fullName>
    </recommendedName>
</protein>
<dbReference type="PANTHER" id="PTHR31907">
    <property type="entry name" value="MLP-LIKE PROTEIN 423"/>
    <property type="match status" value="1"/>
</dbReference>
<dbReference type="Pfam" id="PF00407">
    <property type="entry name" value="Bet_v_1"/>
    <property type="match status" value="1"/>
</dbReference>
<dbReference type="SUPFAM" id="SSF55961">
    <property type="entry name" value="Bet v1-like"/>
    <property type="match status" value="1"/>
</dbReference>
<dbReference type="InterPro" id="IPR023393">
    <property type="entry name" value="START-like_dom_sf"/>
</dbReference>
<dbReference type="Gene3D" id="3.30.530.20">
    <property type="match status" value="1"/>
</dbReference>
<evidence type="ECO:0000313" key="3">
    <source>
        <dbReference type="Proteomes" id="UP001443914"/>
    </source>
</evidence>
<dbReference type="SMART" id="SM01037">
    <property type="entry name" value="Bet_v_1"/>
    <property type="match status" value="1"/>
</dbReference>
<accession>A0AAW1IH71</accession>
<feature type="domain" description="Bet v I/Major latex protein" evidence="1">
    <location>
        <begin position="2"/>
        <end position="153"/>
    </location>
</feature>
<name>A0AAW1IH71_SAPOF</name>
<evidence type="ECO:0000313" key="2">
    <source>
        <dbReference type="EMBL" id="KAK9688732.1"/>
    </source>
</evidence>
<keyword evidence="3" id="KW-1185">Reference proteome</keyword>
<reference evidence="2" key="1">
    <citation type="submission" date="2024-03" db="EMBL/GenBank/DDBJ databases">
        <title>WGS assembly of Saponaria officinalis var. Norfolk2.</title>
        <authorList>
            <person name="Jenkins J."/>
            <person name="Shu S."/>
            <person name="Grimwood J."/>
            <person name="Barry K."/>
            <person name="Goodstein D."/>
            <person name="Schmutz J."/>
            <person name="Leebens-Mack J."/>
            <person name="Osbourn A."/>
        </authorList>
    </citation>
    <scope>NUCLEOTIDE SEQUENCE [LARGE SCALE GENOMIC DNA]</scope>
    <source>
        <strain evidence="2">JIC</strain>
    </source>
</reference>